<sequence length="243" mass="27969">MSDDDENLSCREKLIKRHKLEAKELQGKILQLKKSVNKDKKRKKMVQEEILKLEKDLKERQALELSQLETEEKQGPAPVTEEMNSLNINETNSDLIENEEVLTNDDNNHEKKLSKAEKRRQKKAEAAKERELLIKEAEKANKFCARNVEAGKLKAILKEKKLQILYAALAHQLKSEDYSISSLRSKTASYIRSKLDDFMPFITDPETGDLLDQTQLEKYCDEIENTSAWGGQPELATRIKKAV</sequence>
<dbReference type="Pfam" id="PF02338">
    <property type="entry name" value="OTU"/>
    <property type="match status" value="1"/>
</dbReference>
<dbReference type="InterPro" id="IPR038765">
    <property type="entry name" value="Papain-like_cys_pep_sf"/>
</dbReference>
<dbReference type="SUPFAM" id="SSF54001">
    <property type="entry name" value="Cysteine proteinases"/>
    <property type="match status" value="1"/>
</dbReference>
<evidence type="ECO:0000313" key="4">
    <source>
        <dbReference type="Proteomes" id="UP000326759"/>
    </source>
</evidence>
<evidence type="ECO:0000259" key="2">
    <source>
        <dbReference type="Pfam" id="PF02338"/>
    </source>
</evidence>
<feature type="domain" description="OTU" evidence="2">
    <location>
        <begin position="165"/>
        <end position="235"/>
    </location>
</feature>
<dbReference type="PANTHER" id="PTHR12419:SF10">
    <property type="entry name" value="DEUBIQUITINASE OTUD6B"/>
    <property type="match status" value="1"/>
</dbReference>
<dbReference type="PANTHER" id="PTHR12419">
    <property type="entry name" value="OTU DOMAIN CONTAINING PROTEIN"/>
    <property type="match status" value="1"/>
</dbReference>
<dbReference type="Proteomes" id="UP000326759">
    <property type="component" value="Unassembled WGS sequence"/>
</dbReference>
<dbReference type="OrthoDB" id="415023at2759"/>
<keyword evidence="4" id="KW-1185">Reference proteome</keyword>
<comment type="caution">
    <text evidence="3">The sequence shown here is derived from an EMBL/GenBank/DDBJ whole genome shotgun (WGS) entry which is preliminary data.</text>
</comment>
<dbReference type="InterPro" id="IPR050704">
    <property type="entry name" value="Peptidase_C85-like"/>
</dbReference>
<dbReference type="GO" id="GO:0016579">
    <property type="term" value="P:protein deubiquitination"/>
    <property type="evidence" value="ECO:0007669"/>
    <property type="project" value="TreeGrafter"/>
</dbReference>
<dbReference type="EMBL" id="SEYY01002237">
    <property type="protein sequence ID" value="KAB7504833.1"/>
    <property type="molecule type" value="Genomic_DNA"/>
</dbReference>
<dbReference type="Gene3D" id="3.90.70.80">
    <property type="match status" value="1"/>
</dbReference>
<protein>
    <submittedName>
        <fullName evidence="3">OTU domain-containing protein 6B</fullName>
    </submittedName>
</protein>
<dbReference type="AlphaFoldDB" id="A0A5N5TDV5"/>
<reference evidence="3 4" key="1">
    <citation type="journal article" date="2019" name="PLoS Biol.">
        <title>Sex chromosomes control vertical transmission of feminizing Wolbachia symbionts in an isopod.</title>
        <authorList>
            <person name="Becking T."/>
            <person name="Chebbi M.A."/>
            <person name="Giraud I."/>
            <person name="Moumen B."/>
            <person name="Laverre T."/>
            <person name="Caubet Y."/>
            <person name="Peccoud J."/>
            <person name="Gilbert C."/>
            <person name="Cordaux R."/>
        </authorList>
    </citation>
    <scope>NUCLEOTIDE SEQUENCE [LARGE SCALE GENOMIC DNA]</scope>
    <source>
        <strain evidence="3">ANa2</strain>
        <tissue evidence="3">Whole body excluding digestive tract and cuticle</tissue>
    </source>
</reference>
<organism evidence="3 4">
    <name type="scientific">Armadillidium nasatum</name>
    <dbReference type="NCBI Taxonomy" id="96803"/>
    <lineage>
        <taxon>Eukaryota</taxon>
        <taxon>Metazoa</taxon>
        <taxon>Ecdysozoa</taxon>
        <taxon>Arthropoda</taxon>
        <taxon>Crustacea</taxon>
        <taxon>Multicrustacea</taxon>
        <taxon>Malacostraca</taxon>
        <taxon>Eumalacostraca</taxon>
        <taxon>Peracarida</taxon>
        <taxon>Isopoda</taxon>
        <taxon>Oniscidea</taxon>
        <taxon>Crinocheta</taxon>
        <taxon>Armadillidiidae</taxon>
        <taxon>Armadillidium</taxon>
    </lineage>
</organism>
<proteinExistence type="predicted"/>
<evidence type="ECO:0000256" key="1">
    <source>
        <dbReference type="SAM" id="MobiDB-lite"/>
    </source>
</evidence>
<name>A0A5N5TDV5_9CRUS</name>
<accession>A0A5N5TDV5</accession>
<feature type="compositionally biased region" description="Basic and acidic residues" evidence="1">
    <location>
        <begin position="106"/>
        <end position="116"/>
    </location>
</feature>
<dbReference type="InterPro" id="IPR003323">
    <property type="entry name" value="OTU_dom"/>
</dbReference>
<feature type="region of interest" description="Disordered" evidence="1">
    <location>
        <begin position="65"/>
        <end position="122"/>
    </location>
</feature>
<dbReference type="GO" id="GO:0004843">
    <property type="term" value="F:cysteine-type deubiquitinase activity"/>
    <property type="evidence" value="ECO:0007669"/>
    <property type="project" value="TreeGrafter"/>
</dbReference>
<feature type="compositionally biased region" description="Polar residues" evidence="1">
    <location>
        <begin position="82"/>
        <end position="95"/>
    </location>
</feature>
<evidence type="ECO:0000313" key="3">
    <source>
        <dbReference type="EMBL" id="KAB7504833.1"/>
    </source>
</evidence>
<gene>
    <name evidence="3" type="primary">otud6b</name>
    <name evidence="3" type="ORF">Anas_10318</name>
</gene>